<dbReference type="RefSeq" id="WP_201376365.1">
    <property type="nucleotide sequence ID" value="NZ_BNJG01000004.1"/>
</dbReference>
<dbReference type="Proteomes" id="UP000654345">
    <property type="component" value="Unassembled WGS sequence"/>
</dbReference>
<feature type="transmembrane region" description="Helical" evidence="1">
    <location>
        <begin position="42"/>
        <end position="61"/>
    </location>
</feature>
<keyword evidence="1" id="KW-1133">Transmembrane helix</keyword>
<evidence type="ECO:0000313" key="2">
    <source>
        <dbReference type="EMBL" id="GHO60199.1"/>
    </source>
</evidence>
<feature type="transmembrane region" description="Helical" evidence="1">
    <location>
        <begin position="98"/>
        <end position="118"/>
    </location>
</feature>
<proteinExistence type="predicted"/>
<feature type="transmembrane region" description="Helical" evidence="1">
    <location>
        <begin position="265"/>
        <end position="287"/>
    </location>
</feature>
<keyword evidence="1" id="KW-0472">Membrane</keyword>
<organism evidence="2 3">
    <name type="scientific">Ktedonobacter robiniae</name>
    <dbReference type="NCBI Taxonomy" id="2778365"/>
    <lineage>
        <taxon>Bacteria</taxon>
        <taxon>Bacillati</taxon>
        <taxon>Chloroflexota</taxon>
        <taxon>Ktedonobacteria</taxon>
        <taxon>Ktedonobacterales</taxon>
        <taxon>Ktedonobacteraceae</taxon>
        <taxon>Ktedonobacter</taxon>
    </lineage>
</organism>
<dbReference type="Pfam" id="PF14158">
    <property type="entry name" value="YndJ"/>
    <property type="match status" value="1"/>
</dbReference>
<feature type="transmembrane region" description="Helical" evidence="1">
    <location>
        <begin position="130"/>
        <end position="148"/>
    </location>
</feature>
<keyword evidence="1" id="KW-0812">Transmembrane</keyword>
<feature type="transmembrane region" description="Helical" evidence="1">
    <location>
        <begin position="200"/>
        <end position="224"/>
    </location>
</feature>
<reference evidence="2 3" key="1">
    <citation type="journal article" date="2021" name="Int. J. Syst. Evol. Microbiol.">
        <title>Reticulibacter mediterranei gen. nov., sp. nov., within the new family Reticulibacteraceae fam. nov., and Ktedonospora formicarum gen. nov., sp. nov., Ktedonobacter robiniae sp. nov., Dictyobacter formicarum sp. nov. and Dictyobacter arantiisoli sp. nov., belonging to the class Ktedonobacteria.</title>
        <authorList>
            <person name="Yabe S."/>
            <person name="Zheng Y."/>
            <person name="Wang C.M."/>
            <person name="Sakai Y."/>
            <person name="Abe K."/>
            <person name="Yokota A."/>
            <person name="Donadio S."/>
            <person name="Cavaletti L."/>
            <person name="Monciardini P."/>
        </authorList>
    </citation>
    <scope>NUCLEOTIDE SEQUENCE [LARGE SCALE GENOMIC DNA]</scope>
    <source>
        <strain evidence="2 3">SOSP1-30</strain>
    </source>
</reference>
<comment type="caution">
    <text evidence="2">The sequence shown here is derived from an EMBL/GenBank/DDBJ whole genome shotgun (WGS) entry which is preliminary data.</text>
</comment>
<feature type="transmembrane region" description="Helical" evidence="1">
    <location>
        <begin position="168"/>
        <end position="188"/>
    </location>
</feature>
<gene>
    <name evidence="2" type="ORF">KSB_86740</name>
</gene>
<feature type="transmembrane region" description="Helical" evidence="1">
    <location>
        <begin position="236"/>
        <end position="253"/>
    </location>
</feature>
<evidence type="ECO:0000256" key="1">
    <source>
        <dbReference type="SAM" id="Phobius"/>
    </source>
</evidence>
<sequence length="333" mass="36309">MSLKTFDLVRWNIISIVLGGSIWVLLVLGAWFRWIILNELELLLLLALFVITPLTVPLVSLPRQSRQFYQLSSLILFLQPFAALMGGVSFLLATGPLAAAFAAIWLLFTGLLTLLGLVRLFQARRTLPDICLAAALLYLPIGSTWMVLARLGLQPLGFGVHTDLLTAVHFHFIAMAALIITGLTGQIIQTTAYTLSRMTYRVAALGVLINPILVAIGLTLAQVTKLHFLDTAPADLLALSLILIALLGLRFIVPTTTSLLAQVLFLFSYTAVFFTMLFAAAYALGVATGARTITISQMILIHGLENALVFGFCGLLGWRLRARQDSKRGEECA</sequence>
<evidence type="ECO:0008006" key="4">
    <source>
        <dbReference type="Google" id="ProtNLM"/>
    </source>
</evidence>
<accession>A0ABQ3V4U7</accession>
<protein>
    <recommendedName>
        <fullName evidence="4">YndJ-like protein</fullName>
    </recommendedName>
</protein>
<feature type="transmembrane region" description="Helical" evidence="1">
    <location>
        <begin position="12"/>
        <end position="36"/>
    </location>
</feature>
<dbReference type="EMBL" id="BNJG01000004">
    <property type="protein sequence ID" value="GHO60199.1"/>
    <property type="molecule type" value="Genomic_DNA"/>
</dbReference>
<feature type="transmembrane region" description="Helical" evidence="1">
    <location>
        <begin position="73"/>
        <end position="92"/>
    </location>
</feature>
<dbReference type="InterPro" id="IPR025450">
    <property type="entry name" value="YndJ-like"/>
</dbReference>
<keyword evidence="3" id="KW-1185">Reference proteome</keyword>
<evidence type="ECO:0000313" key="3">
    <source>
        <dbReference type="Proteomes" id="UP000654345"/>
    </source>
</evidence>
<name>A0ABQ3V4U7_9CHLR</name>
<feature type="transmembrane region" description="Helical" evidence="1">
    <location>
        <begin position="299"/>
        <end position="318"/>
    </location>
</feature>